<keyword evidence="4" id="KW-1185">Reference proteome</keyword>
<dbReference type="InterPro" id="IPR045679">
    <property type="entry name" value="DUF6199"/>
</dbReference>
<sequence>MSDASWFAFGVCLFLYGAWLVAKPRAWANFSEQLDAIGSDRDGTDVEATESHVTANRYGGYAFALVGLAMISSVVF</sequence>
<evidence type="ECO:0000259" key="2">
    <source>
        <dbReference type="Pfam" id="PF19701"/>
    </source>
</evidence>
<gene>
    <name evidence="3" type="ORF">ACFQGB_16395</name>
</gene>
<evidence type="ECO:0000313" key="4">
    <source>
        <dbReference type="Proteomes" id="UP001596395"/>
    </source>
</evidence>
<dbReference type="Proteomes" id="UP001596395">
    <property type="component" value="Unassembled WGS sequence"/>
</dbReference>
<accession>A0ABD5VG16</accession>
<reference evidence="3 4" key="1">
    <citation type="journal article" date="2019" name="Int. J. Syst. Evol. Microbiol.">
        <title>The Global Catalogue of Microorganisms (GCM) 10K type strain sequencing project: providing services to taxonomists for standard genome sequencing and annotation.</title>
        <authorList>
            <consortium name="The Broad Institute Genomics Platform"/>
            <consortium name="The Broad Institute Genome Sequencing Center for Infectious Disease"/>
            <person name="Wu L."/>
            <person name="Ma J."/>
        </authorList>
    </citation>
    <scope>NUCLEOTIDE SEQUENCE [LARGE SCALE GENOMIC DNA]</scope>
    <source>
        <strain evidence="3 4">GX26</strain>
    </source>
</reference>
<keyword evidence="1" id="KW-0812">Transmembrane</keyword>
<evidence type="ECO:0000313" key="3">
    <source>
        <dbReference type="EMBL" id="MFC6954445.1"/>
    </source>
</evidence>
<evidence type="ECO:0000256" key="1">
    <source>
        <dbReference type="SAM" id="Phobius"/>
    </source>
</evidence>
<protein>
    <recommendedName>
        <fullName evidence="2">DUF6199 domain-containing protein</fullName>
    </recommendedName>
</protein>
<feature type="domain" description="DUF6199" evidence="2">
    <location>
        <begin position="9"/>
        <end position="72"/>
    </location>
</feature>
<dbReference type="AlphaFoldDB" id="A0ABD5VG16"/>
<keyword evidence="1" id="KW-0472">Membrane</keyword>
<comment type="caution">
    <text evidence="3">The sequence shown here is derived from an EMBL/GenBank/DDBJ whole genome shotgun (WGS) entry which is preliminary data.</text>
</comment>
<proteinExistence type="predicted"/>
<feature type="transmembrane region" description="Helical" evidence="1">
    <location>
        <begin position="6"/>
        <end position="22"/>
    </location>
</feature>
<feature type="transmembrane region" description="Helical" evidence="1">
    <location>
        <begin position="58"/>
        <end position="75"/>
    </location>
</feature>
<organism evidence="3 4">
    <name type="scientific">Halorubellus litoreus</name>
    <dbReference type="NCBI Taxonomy" id="755308"/>
    <lineage>
        <taxon>Archaea</taxon>
        <taxon>Methanobacteriati</taxon>
        <taxon>Methanobacteriota</taxon>
        <taxon>Stenosarchaea group</taxon>
        <taxon>Halobacteria</taxon>
        <taxon>Halobacteriales</taxon>
        <taxon>Halorubellaceae</taxon>
        <taxon>Halorubellus</taxon>
    </lineage>
</organism>
<dbReference type="EMBL" id="JBHSXN010000003">
    <property type="protein sequence ID" value="MFC6954445.1"/>
    <property type="molecule type" value="Genomic_DNA"/>
</dbReference>
<keyword evidence="1" id="KW-1133">Transmembrane helix</keyword>
<name>A0ABD5VG16_9EURY</name>
<dbReference type="Pfam" id="PF19701">
    <property type="entry name" value="DUF6199"/>
    <property type="match status" value="1"/>
</dbReference>
<dbReference type="RefSeq" id="WP_227132963.1">
    <property type="nucleotide sequence ID" value="NZ_JAZAQL010000003.1"/>
</dbReference>